<keyword evidence="2" id="KW-0812">Transmembrane</keyword>
<proteinExistence type="predicted"/>
<dbReference type="AlphaFoldDB" id="A0A6A7B9Z5"/>
<evidence type="ECO:0000256" key="2">
    <source>
        <dbReference type="SAM" id="Phobius"/>
    </source>
</evidence>
<accession>A0A6A7B9Z5</accession>
<keyword evidence="2" id="KW-1133">Transmembrane helix</keyword>
<feature type="transmembrane region" description="Helical" evidence="2">
    <location>
        <begin position="177"/>
        <end position="199"/>
    </location>
</feature>
<dbReference type="Proteomes" id="UP000799423">
    <property type="component" value="Unassembled WGS sequence"/>
</dbReference>
<name>A0A6A7B9Z5_9PLEO</name>
<feature type="region of interest" description="Disordered" evidence="1">
    <location>
        <begin position="134"/>
        <end position="170"/>
    </location>
</feature>
<evidence type="ECO:0000256" key="1">
    <source>
        <dbReference type="SAM" id="MobiDB-lite"/>
    </source>
</evidence>
<evidence type="ECO:0000313" key="4">
    <source>
        <dbReference type="Proteomes" id="UP000799423"/>
    </source>
</evidence>
<feature type="region of interest" description="Disordered" evidence="1">
    <location>
        <begin position="206"/>
        <end position="247"/>
    </location>
</feature>
<keyword evidence="4" id="KW-1185">Reference proteome</keyword>
<dbReference type="OrthoDB" id="3794517at2759"/>
<sequence>MSTTVPLQTLVSSSPSPSMTSIIATRIFINQLSDYGILSTCAEQQISTIVRDMSYGCGDGSRTTSFACFCYTSSTQFDSMIGAHVRTACPNDAAEEMKARDLFHEYCEIPITAGFSGGQIPVKTTSSEIVSSFSSAQSSSSTNPTKTSTISQSASTSSPPSASTIPAADTGDPRSTIIALSVTLPLLALLIAIGIFLYLHRSKNSKDDDTAATTAPTKQEEELETSTESSQEAAEIYTHPTELPEREKAPYHAVELPVDHKGVRGVAELEGGS</sequence>
<organism evidence="3 4">
    <name type="scientific">Plenodomus tracheiphilus IPT5</name>
    <dbReference type="NCBI Taxonomy" id="1408161"/>
    <lineage>
        <taxon>Eukaryota</taxon>
        <taxon>Fungi</taxon>
        <taxon>Dikarya</taxon>
        <taxon>Ascomycota</taxon>
        <taxon>Pezizomycotina</taxon>
        <taxon>Dothideomycetes</taxon>
        <taxon>Pleosporomycetidae</taxon>
        <taxon>Pleosporales</taxon>
        <taxon>Pleosporineae</taxon>
        <taxon>Leptosphaeriaceae</taxon>
        <taxon>Plenodomus</taxon>
    </lineage>
</organism>
<feature type="compositionally biased region" description="Low complexity" evidence="1">
    <location>
        <begin position="134"/>
        <end position="168"/>
    </location>
</feature>
<feature type="compositionally biased region" description="Low complexity" evidence="1">
    <location>
        <begin position="226"/>
        <end position="235"/>
    </location>
</feature>
<protein>
    <submittedName>
        <fullName evidence="3">Uncharacterized protein</fullName>
    </submittedName>
</protein>
<reference evidence="3" key="1">
    <citation type="submission" date="2020-01" db="EMBL/GenBank/DDBJ databases">
        <authorList>
            <consortium name="DOE Joint Genome Institute"/>
            <person name="Haridas S."/>
            <person name="Albert R."/>
            <person name="Binder M."/>
            <person name="Bloem J."/>
            <person name="Labutti K."/>
            <person name="Salamov A."/>
            <person name="Andreopoulos B."/>
            <person name="Baker S.E."/>
            <person name="Barry K."/>
            <person name="Bills G."/>
            <person name="Bluhm B.H."/>
            <person name="Cannon C."/>
            <person name="Castanera R."/>
            <person name="Culley D.E."/>
            <person name="Daum C."/>
            <person name="Ezra D."/>
            <person name="Gonzalez J.B."/>
            <person name="Henrissat B."/>
            <person name="Kuo A."/>
            <person name="Liang C."/>
            <person name="Lipzen A."/>
            <person name="Lutzoni F."/>
            <person name="Magnuson J."/>
            <person name="Mondo S."/>
            <person name="Nolan M."/>
            <person name="Ohm R."/>
            <person name="Pangilinan J."/>
            <person name="Park H.-J."/>
            <person name="Ramirez L."/>
            <person name="Alfaro M."/>
            <person name="Sun H."/>
            <person name="Tritt A."/>
            <person name="Yoshinaga Y."/>
            <person name="Zwiers L.-H."/>
            <person name="Turgeon B.G."/>
            <person name="Goodwin S.B."/>
            <person name="Spatafora J.W."/>
            <person name="Crous P.W."/>
            <person name="Grigoriev I.V."/>
        </authorList>
    </citation>
    <scope>NUCLEOTIDE SEQUENCE</scope>
    <source>
        <strain evidence="3">IPT5</strain>
    </source>
</reference>
<dbReference type="EMBL" id="MU006299">
    <property type="protein sequence ID" value="KAF2852331.1"/>
    <property type="molecule type" value="Genomic_DNA"/>
</dbReference>
<evidence type="ECO:0000313" key="3">
    <source>
        <dbReference type="EMBL" id="KAF2852331.1"/>
    </source>
</evidence>
<keyword evidence="2" id="KW-0472">Membrane</keyword>
<gene>
    <name evidence="3" type="ORF">T440DRAFT_477792</name>
</gene>